<evidence type="ECO:0000313" key="5">
    <source>
        <dbReference type="WBParaSite" id="SBAD_0000263101-mRNA-1"/>
    </source>
</evidence>
<dbReference type="PROSITE" id="PS50279">
    <property type="entry name" value="BPTI_KUNITZ_2"/>
    <property type="match status" value="10"/>
</dbReference>
<feature type="domain" description="BPTI/Kunitz inhibitor" evidence="2">
    <location>
        <begin position="1293"/>
        <end position="1343"/>
    </location>
</feature>
<dbReference type="InterPro" id="IPR036880">
    <property type="entry name" value="Kunitz_BPTI_sf"/>
</dbReference>
<feature type="domain" description="BPTI/Kunitz inhibitor" evidence="2">
    <location>
        <begin position="406"/>
        <end position="456"/>
    </location>
</feature>
<feature type="domain" description="BPTI/Kunitz inhibitor" evidence="2">
    <location>
        <begin position="573"/>
        <end position="623"/>
    </location>
</feature>
<feature type="domain" description="BPTI/Kunitz inhibitor" evidence="2">
    <location>
        <begin position="1423"/>
        <end position="1480"/>
    </location>
</feature>
<dbReference type="InterPro" id="IPR053014">
    <property type="entry name" value="Cuticle_assoc_divergent"/>
</dbReference>
<dbReference type="InterPro" id="IPR006150">
    <property type="entry name" value="Cys_repeat_1"/>
</dbReference>
<dbReference type="Proteomes" id="UP000270296">
    <property type="component" value="Unassembled WGS sequence"/>
</dbReference>
<evidence type="ECO:0000256" key="1">
    <source>
        <dbReference type="SAM" id="SignalP"/>
    </source>
</evidence>
<sequence length="1484" mass="163969">MFVFVVCRFLLLYLSVYGVLGVDHPFVAEASARTNNDSLMKDSTVPGAIPTVLQRVITVKVYPPKKDTLDSADATVASQQIPGNKFQAEHSAAITTKSNKDNQSRPIDYVSLCYGGMPYVISNRVLGCTAEGQCPNGYWCHIGSTRAMTYCCSSSNAEAMRTSTNSQCDSVVSEGEGIGNYVRWGYDQGNDDCYEFMFRGQEGNGNNFASKEECTESCVKIRKGCDGKIPLDEVEQCGSENNFQCREGFICQFNDYASFHCCPPNTWRHQQVKQSATTMPERYCDENIPSKEVKYCNASNGFTCPEGYQCVLAVGNTDSPCCPVKEKEISRNRSLTIRRFCNGTIGISDVRFCTEQNHYLCPSGFVCEYASNQSQLVCCPGGKQVKWHRKSMVVDRTGLQTVPTLCAQPVHPGNGNDVLQRWYFDSTLTRCKNFLYLGSGGNSNNFVTLEQCERTCGANADSASENSPCKEERLSGLIGSLTRIACSSESPENLCPANFYCHVGKTIATTICCPKTTEIDNPCPIGSPAYDYNSQEVLHCSTINPRCPPENWCHYGSKRETTVCCPSAATDPCLIPKLEGTGAEVLQRYYFDTRSRVCKLMIYTGRGGNQNNFLHVEDCEVACPVIHNPCPYELPAMKTVDEPIFCSNSNRNICPPKYWCHFGATFEQSLCCLGTEADRCRLPAAQGNGKAVLPRFYFNADMKKCVHFMYSGTKGNQNNFLTLEDCRSACHEFRNPCRTGNPHVGLNGRLTHCGSTSPSICPVTYWCHIGATLESSVCCPEGSAALDGSGKRISCSVSGVQKCPKDYWCHIGATEDTTVCCPFGKERRGTEVQSNFGVVFQEKDLERPKSRRRYTTVKLTDDGKLRSSHQICSLPLAIGDGDFTISRTYYNQLTKQCVKFVYSGAGGNANNFLSKTDCENACPVFQNPCALGEPALGDDGLLILCTSSTKSVCPKTFWCHFGDLAEISVCCPGDENPCIMPKEKGHGQLQLARWYFDFPTRRCSLFSYSGAGGNTNNFLTEQECKTLCPEFENPCPGSDSLFARDTEIVFCNPTTRQCPMGLWCHVGKDTESTICCPGASEPCLQPLVAGEGNDGQKRWYFNQNYRSCIEFEYNGRHGNQNNFLSEVECAAKCPVHRNPCTKIITQFSTTYCSAQKRDVCPPGSWCHIGADDETTVCCPEDGDTCELPVSNGEGNATLLRWYYDKINQKCHKFFYAGEKGNSNSFVTETECNEECSELVNPCGFGEPYVEGISGSRRHCEWPQVHVCPKGYWCHVGDSHRSSVCCPALVGDPCAQKLNHGAGHANLSRWHFDAFGQRCKLFSYGGFAGNQNNFLSEDECVQKCNGMRSVKEGARTTDVVHSNPIENAIAWCVHGRPALTPFGELLACNPDEFMDDCPKTYYCSRGYGVRAHCCPTAVFSGYFCSLKIDSGLFNCPPDFRGQSSIRYAYDAQENDCVPLMYSGCGGNLNNFSSKKECLQFCAKSN</sequence>
<feature type="domain" description="BPTI/Kunitz inhibitor" evidence="2">
    <location>
        <begin position="1083"/>
        <end position="1133"/>
    </location>
</feature>
<keyword evidence="4" id="KW-1185">Reference proteome</keyword>
<dbReference type="PANTHER" id="PTHR46339:SF1">
    <property type="entry name" value="BPTI_KUNITZ INHIBITOR DOMAIN-CONTAINING PROTEIN"/>
    <property type="match status" value="1"/>
</dbReference>
<dbReference type="SUPFAM" id="SSF57362">
    <property type="entry name" value="BPTI-like"/>
    <property type="match status" value="10"/>
</dbReference>
<protein>
    <submittedName>
        <fullName evidence="5">Kunitz/Bovine pancreatic trypsin inhibitor domain protein</fullName>
    </submittedName>
</protein>
<feature type="domain" description="BPTI/Kunitz inhibitor" evidence="2">
    <location>
        <begin position="872"/>
        <end position="922"/>
    </location>
</feature>
<feature type="signal peptide" evidence="1">
    <location>
        <begin position="1"/>
        <end position="21"/>
    </location>
</feature>
<feature type="domain" description="BPTI/Kunitz inhibitor" evidence="2">
    <location>
        <begin position="1185"/>
        <end position="1235"/>
    </location>
</feature>
<keyword evidence="1" id="KW-0732">Signal</keyword>
<evidence type="ECO:0000313" key="3">
    <source>
        <dbReference type="EMBL" id="VDO97861.1"/>
    </source>
</evidence>
<dbReference type="EMBL" id="UZAM01007258">
    <property type="protein sequence ID" value="VDO97861.1"/>
    <property type="molecule type" value="Genomic_DNA"/>
</dbReference>
<feature type="domain" description="BPTI/Kunitz inhibitor" evidence="2">
    <location>
        <begin position="680"/>
        <end position="730"/>
    </location>
</feature>
<evidence type="ECO:0000313" key="4">
    <source>
        <dbReference type="Proteomes" id="UP000270296"/>
    </source>
</evidence>
<dbReference type="InterPro" id="IPR002223">
    <property type="entry name" value="Kunitz_BPTI"/>
</dbReference>
<dbReference type="PANTHER" id="PTHR46339">
    <property type="entry name" value="PROTEIN CBG15282-RELATED"/>
    <property type="match status" value="1"/>
</dbReference>
<name>A0A183IFW4_9BILA</name>
<gene>
    <name evidence="3" type="ORF">SBAD_LOCUS2508</name>
</gene>
<evidence type="ECO:0000259" key="2">
    <source>
        <dbReference type="PROSITE" id="PS50279"/>
    </source>
</evidence>
<dbReference type="Gene3D" id="4.10.410.10">
    <property type="entry name" value="Pancreatic trypsin inhibitor Kunitz domain"/>
    <property type="match status" value="10"/>
</dbReference>
<dbReference type="CDD" id="cd22593">
    <property type="entry name" value="Kunitz_conkunitzin"/>
    <property type="match status" value="10"/>
</dbReference>
<dbReference type="SMART" id="SM00131">
    <property type="entry name" value="KU"/>
    <property type="match status" value="10"/>
</dbReference>
<proteinExistence type="predicted"/>
<dbReference type="WBParaSite" id="SBAD_0000263101-mRNA-1">
    <property type="protein sequence ID" value="SBAD_0000263101-mRNA-1"/>
    <property type="gene ID" value="SBAD_0000263101"/>
</dbReference>
<organism evidence="5">
    <name type="scientific">Soboliphyme baturini</name>
    <dbReference type="NCBI Taxonomy" id="241478"/>
    <lineage>
        <taxon>Eukaryota</taxon>
        <taxon>Metazoa</taxon>
        <taxon>Ecdysozoa</taxon>
        <taxon>Nematoda</taxon>
        <taxon>Enoplea</taxon>
        <taxon>Dorylaimia</taxon>
        <taxon>Dioctophymatida</taxon>
        <taxon>Dioctophymatoidea</taxon>
        <taxon>Soboliphymatidae</taxon>
        <taxon>Soboliphyme</taxon>
    </lineage>
</organism>
<dbReference type="Pfam" id="PF14625">
    <property type="entry name" value="Lustrin_cystein"/>
    <property type="match status" value="11"/>
</dbReference>
<accession>A0A183IFW4</accession>
<feature type="domain" description="BPTI/Kunitz inhibitor" evidence="2">
    <location>
        <begin position="978"/>
        <end position="1028"/>
    </location>
</feature>
<dbReference type="Pfam" id="PF00014">
    <property type="entry name" value="Kunitz_BPTI"/>
    <property type="match status" value="10"/>
</dbReference>
<dbReference type="SMART" id="SM00289">
    <property type="entry name" value="WR1"/>
    <property type="match status" value="14"/>
</dbReference>
<dbReference type="GO" id="GO:0004867">
    <property type="term" value="F:serine-type endopeptidase inhibitor activity"/>
    <property type="evidence" value="ECO:0007669"/>
    <property type="project" value="InterPro"/>
</dbReference>
<feature type="domain" description="BPTI/Kunitz inhibitor" evidence="2">
    <location>
        <begin position="168"/>
        <end position="218"/>
    </location>
</feature>
<dbReference type="OrthoDB" id="4473401at2759"/>
<reference evidence="5" key="1">
    <citation type="submission" date="2016-06" db="UniProtKB">
        <authorList>
            <consortium name="WormBaseParasite"/>
        </authorList>
    </citation>
    <scope>IDENTIFICATION</scope>
</reference>
<reference evidence="3 4" key="2">
    <citation type="submission" date="2018-11" db="EMBL/GenBank/DDBJ databases">
        <authorList>
            <consortium name="Pathogen Informatics"/>
        </authorList>
    </citation>
    <scope>NUCLEOTIDE SEQUENCE [LARGE SCALE GENOMIC DNA]</scope>
</reference>
<dbReference type="InterPro" id="IPR028150">
    <property type="entry name" value="Lustrin_cystein"/>
</dbReference>
<feature type="chain" id="PRO_5043139968" evidence="1">
    <location>
        <begin position="22"/>
        <end position="1484"/>
    </location>
</feature>